<evidence type="ECO:0000313" key="1">
    <source>
        <dbReference type="EMBL" id="MPC88691.1"/>
    </source>
</evidence>
<organism evidence="1 2">
    <name type="scientific">Portunus trituberculatus</name>
    <name type="common">Swimming crab</name>
    <name type="synonym">Neptunus trituberculatus</name>
    <dbReference type="NCBI Taxonomy" id="210409"/>
    <lineage>
        <taxon>Eukaryota</taxon>
        <taxon>Metazoa</taxon>
        <taxon>Ecdysozoa</taxon>
        <taxon>Arthropoda</taxon>
        <taxon>Crustacea</taxon>
        <taxon>Multicrustacea</taxon>
        <taxon>Malacostraca</taxon>
        <taxon>Eumalacostraca</taxon>
        <taxon>Eucarida</taxon>
        <taxon>Decapoda</taxon>
        <taxon>Pleocyemata</taxon>
        <taxon>Brachyura</taxon>
        <taxon>Eubrachyura</taxon>
        <taxon>Portunoidea</taxon>
        <taxon>Portunidae</taxon>
        <taxon>Portuninae</taxon>
        <taxon>Portunus</taxon>
    </lineage>
</organism>
<evidence type="ECO:0000313" key="2">
    <source>
        <dbReference type="Proteomes" id="UP000324222"/>
    </source>
</evidence>
<dbReference type="AlphaFoldDB" id="A0A5B7ISX4"/>
<reference evidence="1 2" key="1">
    <citation type="submission" date="2019-05" db="EMBL/GenBank/DDBJ databases">
        <title>Another draft genome of Portunus trituberculatus and its Hox gene families provides insights of decapod evolution.</title>
        <authorList>
            <person name="Jeong J.-H."/>
            <person name="Song I."/>
            <person name="Kim S."/>
            <person name="Choi T."/>
            <person name="Kim D."/>
            <person name="Ryu S."/>
            <person name="Kim W."/>
        </authorList>
    </citation>
    <scope>NUCLEOTIDE SEQUENCE [LARGE SCALE GENOMIC DNA]</scope>
    <source>
        <tissue evidence="1">Muscle</tissue>
    </source>
</reference>
<dbReference type="EMBL" id="VSRR010078615">
    <property type="protein sequence ID" value="MPC88691.1"/>
    <property type="molecule type" value="Genomic_DNA"/>
</dbReference>
<dbReference type="Proteomes" id="UP000324222">
    <property type="component" value="Unassembled WGS sequence"/>
</dbReference>
<keyword evidence="2" id="KW-1185">Reference proteome</keyword>
<comment type="caution">
    <text evidence="1">The sequence shown here is derived from an EMBL/GenBank/DDBJ whole genome shotgun (WGS) entry which is preliminary data.</text>
</comment>
<sequence length="169" mass="18503">MRVPSFFHCAKIYGSATRRLHGYSVPSLCHHWYKYVHIFTARALSPCPPCTFLHSPLSPSESRTKILAPSTCRPFPLSVATVCPAPSPSRRLSPTCSIRLVCLARTDTATAHFSRLAVPCQGGRENWWRHAHTLTPSTAVFPTLPLSISAPLTTTTTITTNATTTTKSV</sequence>
<proteinExistence type="predicted"/>
<protein>
    <submittedName>
        <fullName evidence="1">Uncharacterized protein</fullName>
    </submittedName>
</protein>
<accession>A0A5B7ISX4</accession>
<gene>
    <name evidence="1" type="ORF">E2C01_083610</name>
</gene>
<name>A0A5B7ISX4_PORTR</name>